<dbReference type="AlphaFoldDB" id="A0A518AM61"/>
<reference evidence="2 3" key="1">
    <citation type="submission" date="2019-02" db="EMBL/GenBank/DDBJ databases">
        <title>Deep-cultivation of Planctomycetes and their phenomic and genomic characterization uncovers novel biology.</title>
        <authorList>
            <person name="Wiegand S."/>
            <person name="Jogler M."/>
            <person name="Boedeker C."/>
            <person name="Pinto D."/>
            <person name="Vollmers J."/>
            <person name="Rivas-Marin E."/>
            <person name="Kohn T."/>
            <person name="Peeters S.H."/>
            <person name="Heuer A."/>
            <person name="Rast P."/>
            <person name="Oberbeckmann S."/>
            <person name="Bunk B."/>
            <person name="Jeske O."/>
            <person name="Meyerdierks A."/>
            <person name="Storesund J.E."/>
            <person name="Kallscheuer N."/>
            <person name="Luecker S."/>
            <person name="Lage O.M."/>
            <person name="Pohl T."/>
            <person name="Merkel B.J."/>
            <person name="Hornburger P."/>
            <person name="Mueller R.-W."/>
            <person name="Bruemmer F."/>
            <person name="Labrenz M."/>
            <person name="Spormann A.M."/>
            <person name="Op den Camp H."/>
            <person name="Overmann J."/>
            <person name="Amann R."/>
            <person name="Jetten M.S.M."/>
            <person name="Mascher T."/>
            <person name="Medema M.H."/>
            <person name="Devos D.P."/>
            <person name="Kaster A.-K."/>
            <person name="Ovreas L."/>
            <person name="Rohde M."/>
            <person name="Galperin M.Y."/>
            <person name="Jogler C."/>
        </authorList>
    </citation>
    <scope>NUCLEOTIDE SEQUENCE [LARGE SCALE GENOMIC DNA]</scope>
    <source>
        <strain evidence="2 3">Pan181</strain>
    </source>
</reference>
<evidence type="ECO:0000313" key="3">
    <source>
        <dbReference type="Proteomes" id="UP000315750"/>
    </source>
</evidence>
<accession>A0A518AM61</accession>
<keyword evidence="2" id="KW-0378">Hydrolase</keyword>
<evidence type="ECO:0000313" key="2">
    <source>
        <dbReference type="EMBL" id="QDU55806.1"/>
    </source>
</evidence>
<dbReference type="InterPro" id="IPR029058">
    <property type="entry name" value="AB_hydrolase_fold"/>
</dbReference>
<protein>
    <submittedName>
        <fullName evidence="2">Alpha/beta hydrolase family protein</fullName>
    </submittedName>
</protein>
<dbReference type="Gene3D" id="3.40.50.1820">
    <property type="entry name" value="alpha/beta hydrolase"/>
    <property type="match status" value="1"/>
</dbReference>
<dbReference type="Proteomes" id="UP000315750">
    <property type="component" value="Chromosome"/>
</dbReference>
<organism evidence="2 3">
    <name type="scientific">Aeoliella mucimassa</name>
    <dbReference type="NCBI Taxonomy" id="2527972"/>
    <lineage>
        <taxon>Bacteria</taxon>
        <taxon>Pseudomonadati</taxon>
        <taxon>Planctomycetota</taxon>
        <taxon>Planctomycetia</taxon>
        <taxon>Pirellulales</taxon>
        <taxon>Lacipirellulaceae</taxon>
        <taxon>Aeoliella</taxon>
    </lineage>
</organism>
<dbReference type="EMBL" id="CP036278">
    <property type="protein sequence ID" value="QDU55806.1"/>
    <property type="molecule type" value="Genomic_DNA"/>
</dbReference>
<gene>
    <name evidence="2" type="ORF">Pan181_20020</name>
</gene>
<dbReference type="KEGG" id="amuc:Pan181_20020"/>
<feature type="compositionally biased region" description="Polar residues" evidence="1">
    <location>
        <begin position="698"/>
        <end position="708"/>
    </location>
</feature>
<evidence type="ECO:0000256" key="1">
    <source>
        <dbReference type="SAM" id="MobiDB-lite"/>
    </source>
</evidence>
<feature type="region of interest" description="Disordered" evidence="1">
    <location>
        <begin position="674"/>
        <end position="708"/>
    </location>
</feature>
<dbReference type="GO" id="GO:0016787">
    <property type="term" value="F:hydrolase activity"/>
    <property type="evidence" value="ECO:0007669"/>
    <property type="project" value="UniProtKB-KW"/>
</dbReference>
<proteinExistence type="predicted"/>
<dbReference type="SUPFAM" id="SSF53474">
    <property type="entry name" value="alpha/beta-Hydrolases"/>
    <property type="match status" value="1"/>
</dbReference>
<keyword evidence="3" id="KW-1185">Reference proteome</keyword>
<name>A0A518AM61_9BACT</name>
<sequence>MNKRMEGSMPRSTIARSNPKPIQAWCVGTLALCLLLTLGCASSKNHWVSVRSTPRNPLTESLNLLSGEGPKPSGRTAQMLRRYDLEKSADQDLSQAITRLMEVYDESLDREVQYSIAELAYIAAKRAEKDDKRKALAFYGTSLVHAYDYLFDRQQADTLNPYDPQFRGVCDLYNQSLEGTLRLVQAEGSLRPGTQGVVSTVGHECKFDVVLYSSGWHSEDFDSLKFVSDYQLKGLKNHYHTYGLGVPVIAQRRSHPEELGAERYYPEKLTFPLTAFLRIDRIEPKDGMSPKARHLVLELHDPLDRQTVAVSGVRVPLESDISTPLAYFLDQPDFEIDKVSTLGLLNPGKVEKLQGLYMLEPYDPEKMPVVMVHGLWSSPVTWMEMFNDLRSDPQIRDNYQFWFYLYPTGQPFWVSATQMREDISRMRLSVDPHHEAPALDQMVLVGHSMGGLVSKLQSVDSGDQFWATMSDQPFGNLKASEEMKQGLQQAFFFHPNPSIRRVVTIGTPHQGSTFANDFTQWAGNKLISMPMKLVNSRQTLLADNKDYFRNNAPIDIRTSLDSLDPDSILLTTLREADPAPWVGYHNIVGRQEASGIYGWFSSEGDGVVSLASASLEGLPNVRSQLVVPADHLSVHRHPQSVLEVRRILLEQLGELQRSPFPVSSVVLANAQLPADESGKTPGSASAAGPTLPPFSGLPIQTQPAAPRY</sequence>